<sequence length="868" mass="99967">MTPYVLPRALLISEFNELSYTILKKLRENNFSVSIVCANPSLWKRRDENENTLFFNQDNIAKEDFSELFNYIICIPKFSFSYDSNKEDDTRDLKKINLAKNFSRSGSSKTLFVFSYILRGKTHGKVSEIVDEILSDNKIFAGSIFLGELVFETKDRLGYFNEILERLIAYGKLGVPKNFVFYPISVPEASQLLLRSLFSLKAYNKKTAIIGKGLPVSELQRYLRKIYPGFNIVLEKGLIEYFRPEVQEKIYSSENKKNLVFKAISLTDKHKPKERSLSAKKKKRVFKALFTFFLFTFFIIPLLLITLSISGLAFSKKLFNEGFLDASEKQLRVSLFFSETGEKYFNLLTRVSLLGKPYQNLSDTSGVLNGYANVGLNSIKTFELASELVESVMNEEDYDLNEKVNEIVLEMDNLYKEIGFLEGEIQNSNLLTQKVSAFIFDREDLDKVKDKVHTLSTTFTKIQPLLGEENPVKYLVLFQNNSVARPTGGVIDSFIIITFSDGKLVDIKVYDTSDSDKNLSGIVEPPLPLKKYFGINTWYLRDSNWDPDFQISASQAEWFIDKEIDENINGVVSFDANFLRDLIQERGKFVIEGEKEKVNSENLFEVIKEIKDKEKAPATFILEKLFSEREKFSKRKKVKVLQLIFEGLEKKNILTFIKDPDIQENLQELGWTGQFDQKECSDNCYYDQLAVVESAFSGNSLNINREMELSIFLEENLLKRKLLIYFENKSNEPYKTYLRLFVPGGAGFSPPEIIGLQGKESTDLDIRGIRGFKEAGLFLEVPGRETKAISFLWESGSSYSYERPGEYKLYWWKQPGLKDFPLELLIKTPSKLNFKATHPFVLTDGNLLRYNTLLSQGTTLRLFWDKNE</sequence>
<dbReference type="InterPro" id="IPR025101">
    <property type="entry name" value="DUF4012"/>
</dbReference>
<evidence type="ECO:0000256" key="1">
    <source>
        <dbReference type="SAM" id="Phobius"/>
    </source>
</evidence>
<gene>
    <name evidence="2" type="ORF">UT23_C0006G0008</name>
</gene>
<dbReference type="Pfam" id="PF13196">
    <property type="entry name" value="DUF4012"/>
    <property type="match status" value="1"/>
</dbReference>
<reference evidence="2 3" key="1">
    <citation type="journal article" date="2015" name="Nature">
        <title>rRNA introns, odd ribosomes, and small enigmatic genomes across a large radiation of phyla.</title>
        <authorList>
            <person name="Brown C.T."/>
            <person name="Hug L.A."/>
            <person name="Thomas B.C."/>
            <person name="Sharon I."/>
            <person name="Castelle C.J."/>
            <person name="Singh A."/>
            <person name="Wilkins M.J."/>
            <person name="Williams K.H."/>
            <person name="Banfield J.F."/>
        </authorList>
    </citation>
    <scope>NUCLEOTIDE SEQUENCE [LARGE SCALE GENOMIC DNA]</scope>
</reference>
<keyword evidence="1" id="KW-1133">Transmembrane helix</keyword>
<organism evidence="2 3">
    <name type="scientific">Candidatus Woesebacteria bacterium GW2011_GWA1_39_12</name>
    <dbReference type="NCBI Taxonomy" id="1618549"/>
    <lineage>
        <taxon>Bacteria</taxon>
        <taxon>Candidatus Woeseibacteriota</taxon>
    </lineage>
</organism>
<accession>A0A0G0M3S6</accession>
<dbReference type="EMBL" id="LBWA01000006">
    <property type="protein sequence ID" value="KKQ97967.1"/>
    <property type="molecule type" value="Genomic_DNA"/>
</dbReference>
<feature type="transmembrane region" description="Helical" evidence="1">
    <location>
        <begin position="288"/>
        <end position="314"/>
    </location>
</feature>
<comment type="caution">
    <text evidence="2">The sequence shown here is derived from an EMBL/GenBank/DDBJ whole genome shotgun (WGS) entry which is preliminary data.</text>
</comment>
<proteinExistence type="predicted"/>
<evidence type="ECO:0008006" key="4">
    <source>
        <dbReference type="Google" id="ProtNLM"/>
    </source>
</evidence>
<keyword evidence="1" id="KW-0812">Transmembrane</keyword>
<evidence type="ECO:0000313" key="2">
    <source>
        <dbReference type="EMBL" id="KKQ97967.1"/>
    </source>
</evidence>
<name>A0A0G0M3S6_9BACT</name>
<dbReference type="Proteomes" id="UP000034325">
    <property type="component" value="Unassembled WGS sequence"/>
</dbReference>
<dbReference type="AlphaFoldDB" id="A0A0G0M3S6"/>
<keyword evidence="1" id="KW-0472">Membrane</keyword>
<protein>
    <recommendedName>
        <fullName evidence="4">Tetratricopeptide TPR_2 repeat protein</fullName>
    </recommendedName>
</protein>
<evidence type="ECO:0000313" key="3">
    <source>
        <dbReference type="Proteomes" id="UP000034325"/>
    </source>
</evidence>